<accession>A0A4R6JGL1</accession>
<gene>
    <name evidence="2" type="ORF">EV643_12589</name>
</gene>
<feature type="region of interest" description="Disordered" evidence="1">
    <location>
        <begin position="1"/>
        <end position="24"/>
    </location>
</feature>
<reference evidence="2 3" key="1">
    <citation type="submission" date="2019-03" db="EMBL/GenBank/DDBJ databases">
        <title>Genomic Encyclopedia of Type Strains, Phase III (KMG-III): the genomes of soil and plant-associated and newly described type strains.</title>
        <authorList>
            <person name="Whitman W."/>
        </authorList>
    </citation>
    <scope>NUCLEOTIDE SEQUENCE [LARGE SCALE GENOMIC DNA]</scope>
    <source>
        <strain evidence="2 3">VKM Ac-2527</strain>
    </source>
</reference>
<comment type="caution">
    <text evidence="2">The sequence shown here is derived from an EMBL/GenBank/DDBJ whole genome shotgun (WGS) entry which is preliminary data.</text>
</comment>
<proteinExistence type="predicted"/>
<evidence type="ECO:0000313" key="2">
    <source>
        <dbReference type="EMBL" id="TDO34832.1"/>
    </source>
</evidence>
<evidence type="ECO:0000313" key="3">
    <source>
        <dbReference type="Proteomes" id="UP000295388"/>
    </source>
</evidence>
<dbReference type="EMBL" id="SNWQ01000025">
    <property type="protein sequence ID" value="TDO34832.1"/>
    <property type="molecule type" value="Genomic_DNA"/>
</dbReference>
<protein>
    <submittedName>
        <fullName evidence="2">Uncharacterized protein</fullName>
    </submittedName>
</protein>
<dbReference type="Proteomes" id="UP000295388">
    <property type="component" value="Unassembled WGS sequence"/>
</dbReference>
<keyword evidence="3" id="KW-1185">Reference proteome</keyword>
<evidence type="ECO:0000256" key="1">
    <source>
        <dbReference type="SAM" id="MobiDB-lite"/>
    </source>
</evidence>
<organism evidence="2 3">
    <name type="scientific">Kribbella caucasensis</name>
    <dbReference type="NCBI Taxonomy" id="2512215"/>
    <lineage>
        <taxon>Bacteria</taxon>
        <taxon>Bacillati</taxon>
        <taxon>Actinomycetota</taxon>
        <taxon>Actinomycetes</taxon>
        <taxon>Propionibacteriales</taxon>
        <taxon>Kribbellaceae</taxon>
        <taxon>Kribbella</taxon>
    </lineage>
</organism>
<sequence>MPVDPMVLSALKLPSSDPAPGEEVVSAAELDRLRRARRSGSGWRLPEPGRGSQ</sequence>
<dbReference type="AlphaFoldDB" id="A0A4R6JGL1"/>
<name>A0A4R6JGL1_9ACTN</name>